<dbReference type="EMBL" id="CAJNOT010000469">
    <property type="protein sequence ID" value="CAF0992656.1"/>
    <property type="molecule type" value="Genomic_DNA"/>
</dbReference>
<feature type="compositionally biased region" description="Basic residues" evidence="1">
    <location>
        <begin position="10"/>
        <end position="19"/>
    </location>
</feature>
<gene>
    <name evidence="3" type="ORF">JBS370_LOCUS3562</name>
    <name evidence="2" type="ORF">ZHD862_LOCUS12104</name>
</gene>
<accession>A0A814G784</accession>
<feature type="region of interest" description="Disordered" evidence="1">
    <location>
        <begin position="1"/>
        <end position="26"/>
    </location>
</feature>
<comment type="caution">
    <text evidence="2">The sequence shown here is derived from an EMBL/GenBank/DDBJ whole genome shotgun (WGS) entry which is preliminary data.</text>
</comment>
<evidence type="ECO:0000313" key="4">
    <source>
        <dbReference type="Proteomes" id="UP000663864"/>
    </source>
</evidence>
<dbReference type="Proteomes" id="UP000663864">
    <property type="component" value="Unassembled WGS sequence"/>
</dbReference>
<evidence type="ECO:0000256" key="1">
    <source>
        <dbReference type="SAM" id="MobiDB-lite"/>
    </source>
</evidence>
<reference evidence="2" key="1">
    <citation type="submission" date="2021-02" db="EMBL/GenBank/DDBJ databases">
        <authorList>
            <person name="Nowell W R."/>
        </authorList>
    </citation>
    <scope>NUCLEOTIDE SEQUENCE</scope>
</reference>
<evidence type="ECO:0000313" key="2">
    <source>
        <dbReference type="EMBL" id="CAF0992656.1"/>
    </source>
</evidence>
<organism evidence="2 4">
    <name type="scientific">Rotaria sordida</name>
    <dbReference type="NCBI Taxonomy" id="392033"/>
    <lineage>
        <taxon>Eukaryota</taxon>
        <taxon>Metazoa</taxon>
        <taxon>Spiralia</taxon>
        <taxon>Gnathifera</taxon>
        <taxon>Rotifera</taxon>
        <taxon>Eurotatoria</taxon>
        <taxon>Bdelloidea</taxon>
        <taxon>Philodinida</taxon>
        <taxon>Philodinidae</taxon>
        <taxon>Rotaria</taxon>
    </lineage>
</organism>
<protein>
    <submittedName>
        <fullName evidence="2">Uncharacterized protein</fullName>
    </submittedName>
</protein>
<dbReference type="Proteomes" id="UP000663836">
    <property type="component" value="Unassembled WGS sequence"/>
</dbReference>
<dbReference type="AlphaFoldDB" id="A0A814G784"/>
<evidence type="ECO:0000313" key="3">
    <source>
        <dbReference type="EMBL" id="CAF3596484.1"/>
    </source>
</evidence>
<dbReference type="EMBL" id="CAJOBD010000154">
    <property type="protein sequence ID" value="CAF3596484.1"/>
    <property type="molecule type" value="Genomic_DNA"/>
</dbReference>
<sequence>MPNKSSKLPTLKRVKKTYPPKKSTTPTSFYSGISSVQYAIQQRLLRSQHSTRTKRDVERITEVAQRSSDLPVYHHPWESEYYKIFTREKYIKPMTKDPYTPMTRSISHAVEDVTTETECCPFLIAAEAVKIETFNIQQAPGRPVPNVIRYLRRTEPMPPVQPALSITPVKIISSSQSQYQKPTISIMDTRKVDGTAPNLVTADRLLNRTKTRNDASVIRRPPRKLVLNVTHETIMPLSVYG</sequence>
<proteinExistence type="predicted"/>
<name>A0A814G784_9BILA</name>